<gene>
    <name evidence="1" type="ORF">SCF082_LOCUS39217</name>
</gene>
<dbReference type="Proteomes" id="UP001642464">
    <property type="component" value="Unassembled WGS sequence"/>
</dbReference>
<comment type="caution">
    <text evidence="1">The sequence shown here is derived from an EMBL/GenBank/DDBJ whole genome shotgun (WGS) entry which is preliminary data.</text>
</comment>
<accession>A0ABP0Q683</accession>
<sequence length="299" mass="34057">VRNFSMLRAKALFGQNCVGAGFKLVYALALPGRRRKSRANGLPILTPAMSVEFDERDYNTEFGEDKPPEESSSAFEFAKLFVLHFLGPEQSLPLASASKACYRASRMPNLWPHASTYGVVTISVEQDEVSNRAQLLFGFADDVPHEKGLSLFCGFKTKEDLDRCIGMRWLPVFNFRVPDIWVNISIWEVLQDEDLSICGICRRGSDISRELWFPSIQEKFEEHDEVVLTLTSAVIFAEKHLDGAKPYSLPPSNILDARKLHAHYLSFMWAWENKTNEDLELDLELELDARANRHAMVRI</sequence>
<organism evidence="1 2">
    <name type="scientific">Durusdinium trenchii</name>
    <dbReference type="NCBI Taxonomy" id="1381693"/>
    <lineage>
        <taxon>Eukaryota</taxon>
        <taxon>Sar</taxon>
        <taxon>Alveolata</taxon>
        <taxon>Dinophyceae</taxon>
        <taxon>Suessiales</taxon>
        <taxon>Symbiodiniaceae</taxon>
        <taxon>Durusdinium</taxon>
    </lineage>
</organism>
<keyword evidence="2" id="KW-1185">Reference proteome</keyword>
<feature type="non-terminal residue" evidence="1">
    <location>
        <position position="1"/>
    </location>
</feature>
<dbReference type="EMBL" id="CAXAMM010038973">
    <property type="protein sequence ID" value="CAK9082520.1"/>
    <property type="molecule type" value="Genomic_DNA"/>
</dbReference>
<name>A0ABP0Q683_9DINO</name>
<proteinExistence type="predicted"/>
<evidence type="ECO:0000313" key="2">
    <source>
        <dbReference type="Proteomes" id="UP001642464"/>
    </source>
</evidence>
<protein>
    <submittedName>
        <fullName evidence="1">Uncharacterized protein</fullName>
    </submittedName>
</protein>
<evidence type="ECO:0000313" key="1">
    <source>
        <dbReference type="EMBL" id="CAK9082520.1"/>
    </source>
</evidence>
<reference evidence="1 2" key="1">
    <citation type="submission" date="2024-02" db="EMBL/GenBank/DDBJ databases">
        <authorList>
            <person name="Chen Y."/>
            <person name="Shah S."/>
            <person name="Dougan E. K."/>
            <person name="Thang M."/>
            <person name="Chan C."/>
        </authorList>
    </citation>
    <scope>NUCLEOTIDE SEQUENCE [LARGE SCALE GENOMIC DNA]</scope>
</reference>